<accession>A0A433DH13</accession>
<evidence type="ECO:0000259" key="5">
    <source>
        <dbReference type="Pfam" id="PF09732"/>
    </source>
</evidence>
<comment type="caution">
    <text evidence="7">The sequence shown here is derived from an EMBL/GenBank/DDBJ whole genome shotgun (WGS) entry which is preliminary data.</text>
</comment>
<protein>
    <recommendedName>
        <fullName evidence="2">Splicing factor Cactin</fullName>
    </recommendedName>
</protein>
<keyword evidence="3" id="KW-0175">Coiled coil</keyword>
<keyword evidence="8" id="KW-1185">Reference proteome</keyword>
<proteinExistence type="inferred from homology"/>
<name>A0A433DH13_9FUNG</name>
<dbReference type="Pfam" id="PF09732">
    <property type="entry name" value="CactinC_cactus"/>
    <property type="match status" value="1"/>
</dbReference>
<feature type="domain" description="Splicing factor cactin central" evidence="6">
    <location>
        <begin position="207"/>
        <end position="400"/>
    </location>
</feature>
<evidence type="ECO:0000256" key="3">
    <source>
        <dbReference type="SAM" id="Coils"/>
    </source>
</evidence>
<feature type="compositionally biased region" description="Basic residues" evidence="4">
    <location>
        <begin position="92"/>
        <end position="104"/>
    </location>
</feature>
<dbReference type="InterPro" id="IPR018816">
    <property type="entry name" value="Cactin_central"/>
</dbReference>
<gene>
    <name evidence="7" type="ORF">BC936DRAFT_140174</name>
</gene>
<dbReference type="PANTHER" id="PTHR21737">
    <property type="entry name" value="POLYGLUTAMINE BINDING PROTEIN 1/MARVEL MEMBRANE-ASSOCIATING DOMAIN CONTAINING 3"/>
    <property type="match status" value="1"/>
</dbReference>
<dbReference type="AlphaFoldDB" id="A0A433DH13"/>
<dbReference type="EMBL" id="RBNI01001653">
    <property type="protein sequence ID" value="RUP50152.1"/>
    <property type="molecule type" value="Genomic_DNA"/>
</dbReference>
<evidence type="ECO:0000313" key="8">
    <source>
        <dbReference type="Proteomes" id="UP000268093"/>
    </source>
</evidence>
<reference evidence="7 8" key="1">
    <citation type="journal article" date="2018" name="New Phytol.">
        <title>Phylogenomics of Endogonaceae and evolution of mycorrhizas within Mucoromycota.</title>
        <authorList>
            <person name="Chang Y."/>
            <person name="Desiro A."/>
            <person name="Na H."/>
            <person name="Sandor L."/>
            <person name="Lipzen A."/>
            <person name="Clum A."/>
            <person name="Barry K."/>
            <person name="Grigoriev I.V."/>
            <person name="Martin F.M."/>
            <person name="Stajich J.E."/>
            <person name="Smith M.E."/>
            <person name="Bonito G."/>
            <person name="Spatafora J.W."/>
        </authorList>
    </citation>
    <scope>NUCLEOTIDE SEQUENCE [LARGE SCALE GENOMIC DNA]</scope>
    <source>
        <strain evidence="7 8">GMNB39</strain>
    </source>
</reference>
<dbReference type="InterPro" id="IPR019134">
    <property type="entry name" value="Cactin_C"/>
</dbReference>
<feature type="region of interest" description="Disordered" evidence="4">
    <location>
        <begin position="1"/>
        <end position="128"/>
    </location>
</feature>
<sequence length="738" mass="87159">MPRRSPSRSPSPYRSSERSKRRRLRSPPSHHDKDDKRRSSRRESISDDDRKRSSRRSRDRDNSDDGRREKKDRDKRPDRDSKRRADTDDRSHRKKDKKDKRHKHDKEPSSRENDEDLPVSDSGPSLLALGYSNVDNPFNDVNIESKFVWSKKQHRDKKLGLSPAEVNRRERERRLDTQSEIEKLEKRRAEREIEMALREEELARMQRESEVAMMGDWQAKEDEFHLEQAKRRAEIRIKEGRAKPIDILAMNMRLANEAEMLEESDVELEIDLDEPYTIFDNLVLEEVDELHKDIQMYLTLEKNEENLEFWRAMIVVSEDKLSQMRSDAARNTAGAVSEPINDNIVRLLSGKTYEQLKILESKIRHKLSNESGEPIDVEYWEHLLKAMVVYQARAKLADMHQTMLTKRLEQLRRKQREQAARVQGELEALLDMHGGEVVGRGVEEGEGLPVEEEMGEEGEEEEPAEPVEEEEEETEVYERGMSPEPVSRIAREDREITVVDALEDFKQLVRIKPFLSGIIRLPYWLVIDFGSAHTLRYLLILLLLKCFQIEKRRQVLNNKIIPIKKARPVTEPVAEEMDSVAASVLFEREAARGLDEDEAVFNVEAAIAKQTYMWQDKYRPRKPRYFNRVHTGYEWNKYNQTHYDSDNPPPKVVQGYKFNIFYPDLLDKSKAPTYVIEREPDTTETVFIRFKAGPPYEDIAFRIVNREWEYSHKKGFRSSFDRGVLQLYFHFKRHYYRK</sequence>
<comment type="similarity">
    <text evidence="1">Belongs to the CACTIN family.</text>
</comment>
<feature type="compositionally biased region" description="Acidic residues" evidence="4">
    <location>
        <begin position="444"/>
        <end position="475"/>
    </location>
</feature>
<dbReference type="Pfam" id="PF10312">
    <property type="entry name" value="Cactin_mid"/>
    <property type="match status" value="1"/>
</dbReference>
<dbReference type="Proteomes" id="UP000268093">
    <property type="component" value="Unassembled WGS sequence"/>
</dbReference>
<dbReference type="PANTHER" id="PTHR21737:SF4">
    <property type="entry name" value="SPLICING FACTOR CACTIN"/>
    <property type="match status" value="1"/>
</dbReference>
<feature type="coiled-coil region" evidence="3">
    <location>
        <begin position="405"/>
        <end position="432"/>
    </location>
</feature>
<dbReference type="OrthoDB" id="265955at2759"/>
<evidence type="ECO:0000256" key="1">
    <source>
        <dbReference type="ARBA" id="ARBA00006895"/>
    </source>
</evidence>
<feature type="compositionally biased region" description="Basic and acidic residues" evidence="4">
    <location>
        <begin position="29"/>
        <end position="91"/>
    </location>
</feature>
<evidence type="ECO:0000313" key="7">
    <source>
        <dbReference type="EMBL" id="RUP50152.1"/>
    </source>
</evidence>
<dbReference type="GO" id="GO:0005737">
    <property type="term" value="C:cytoplasm"/>
    <property type="evidence" value="ECO:0007669"/>
    <property type="project" value="TreeGrafter"/>
</dbReference>
<organism evidence="7 8">
    <name type="scientific">Jimgerdemannia flammicorona</name>
    <dbReference type="NCBI Taxonomy" id="994334"/>
    <lineage>
        <taxon>Eukaryota</taxon>
        <taxon>Fungi</taxon>
        <taxon>Fungi incertae sedis</taxon>
        <taxon>Mucoromycota</taxon>
        <taxon>Mucoromycotina</taxon>
        <taxon>Endogonomycetes</taxon>
        <taxon>Endogonales</taxon>
        <taxon>Endogonaceae</taxon>
        <taxon>Jimgerdemannia</taxon>
    </lineage>
</organism>
<evidence type="ECO:0000256" key="4">
    <source>
        <dbReference type="SAM" id="MobiDB-lite"/>
    </source>
</evidence>
<feature type="coiled-coil region" evidence="3">
    <location>
        <begin position="167"/>
        <end position="208"/>
    </location>
</feature>
<dbReference type="GO" id="GO:0005681">
    <property type="term" value="C:spliceosomal complex"/>
    <property type="evidence" value="ECO:0007669"/>
    <property type="project" value="TreeGrafter"/>
</dbReference>
<evidence type="ECO:0000256" key="2">
    <source>
        <dbReference type="ARBA" id="ARBA00034534"/>
    </source>
</evidence>
<evidence type="ECO:0000259" key="6">
    <source>
        <dbReference type="Pfam" id="PF10312"/>
    </source>
</evidence>
<feature type="domain" description="Splicing factor Cactin C-terminal" evidence="5">
    <location>
        <begin position="614"/>
        <end position="738"/>
    </location>
</feature>
<dbReference type="GO" id="GO:0045292">
    <property type="term" value="P:mRNA cis splicing, via spliceosome"/>
    <property type="evidence" value="ECO:0007669"/>
    <property type="project" value="TreeGrafter"/>
</dbReference>
<feature type="region of interest" description="Disordered" evidence="4">
    <location>
        <begin position="443"/>
        <end position="482"/>
    </location>
</feature>
<dbReference type="SMART" id="SM01050">
    <property type="entry name" value="CactinC_cactus"/>
    <property type="match status" value="1"/>
</dbReference>